<dbReference type="Proteomes" id="UP000075737">
    <property type="component" value="Unassembled WGS sequence"/>
</dbReference>
<protein>
    <recommendedName>
        <fullName evidence="1">Polymerase nucleotidyl transferase domain-containing protein</fullName>
    </recommendedName>
</protein>
<dbReference type="EMBL" id="LOHZ01000043">
    <property type="protein sequence ID" value="KYO64305.1"/>
    <property type="molecule type" value="Genomic_DNA"/>
</dbReference>
<dbReference type="PANTHER" id="PTHR43449:SF1">
    <property type="entry name" value="POLYMERASE BETA NUCLEOTIDYLTRANSFERASE DOMAIN-CONTAINING PROTEIN"/>
    <property type="match status" value="1"/>
</dbReference>
<proteinExistence type="predicted"/>
<dbReference type="STRING" id="520767.ATZ99_20650"/>
<dbReference type="InterPro" id="IPR002934">
    <property type="entry name" value="Polymerase_NTP_transf_dom"/>
</dbReference>
<dbReference type="SUPFAM" id="SSF81301">
    <property type="entry name" value="Nucleotidyltransferase"/>
    <property type="match status" value="1"/>
</dbReference>
<dbReference type="CDD" id="cd05403">
    <property type="entry name" value="NT_KNTase_like"/>
    <property type="match status" value="1"/>
</dbReference>
<evidence type="ECO:0000313" key="3">
    <source>
        <dbReference type="Proteomes" id="UP000075737"/>
    </source>
</evidence>
<dbReference type="GO" id="GO:0016779">
    <property type="term" value="F:nucleotidyltransferase activity"/>
    <property type="evidence" value="ECO:0007669"/>
    <property type="project" value="InterPro"/>
</dbReference>
<evidence type="ECO:0000259" key="1">
    <source>
        <dbReference type="Pfam" id="PF01909"/>
    </source>
</evidence>
<dbReference type="Gene3D" id="3.30.460.10">
    <property type="entry name" value="Beta Polymerase, domain 2"/>
    <property type="match status" value="1"/>
</dbReference>
<sequence>MVKTKDELIKLLSDYISKLKNTIKIEKVLLFGSYARGEALKTSDVDLAIVSEDFNKMNFFERLEFLNKYWNYDIGADILGYTPEEFEDLSGKISFVSEIVKTSIDITDICSKRN</sequence>
<keyword evidence="3" id="KW-1185">Reference proteome</keyword>
<organism evidence="2 3">
    <name type="scientific">Thermovenabulum gondwanense</name>
    <dbReference type="NCBI Taxonomy" id="520767"/>
    <lineage>
        <taxon>Bacteria</taxon>
        <taxon>Bacillati</taxon>
        <taxon>Bacillota</taxon>
        <taxon>Clostridia</taxon>
        <taxon>Thermosediminibacterales</taxon>
        <taxon>Thermosediminibacteraceae</taxon>
        <taxon>Thermovenabulum</taxon>
    </lineage>
</organism>
<dbReference type="AlphaFoldDB" id="A0A162M6F4"/>
<dbReference type="InterPro" id="IPR043519">
    <property type="entry name" value="NT_sf"/>
</dbReference>
<dbReference type="RefSeq" id="WP_068749163.1">
    <property type="nucleotide sequence ID" value="NZ_LOHZ01000043.1"/>
</dbReference>
<dbReference type="OrthoDB" id="9816197at2"/>
<evidence type="ECO:0000313" key="2">
    <source>
        <dbReference type="EMBL" id="KYO64305.1"/>
    </source>
</evidence>
<name>A0A162M6F4_9FIRM</name>
<gene>
    <name evidence="2" type="ORF">ATZ99_20650</name>
</gene>
<feature type="domain" description="Polymerase nucleotidyl transferase" evidence="1">
    <location>
        <begin position="18"/>
        <end position="98"/>
    </location>
</feature>
<accession>A0A162M6F4</accession>
<dbReference type="Pfam" id="PF01909">
    <property type="entry name" value="NTP_transf_2"/>
    <property type="match status" value="1"/>
</dbReference>
<comment type="caution">
    <text evidence="2">The sequence shown here is derived from an EMBL/GenBank/DDBJ whole genome shotgun (WGS) entry which is preliminary data.</text>
</comment>
<reference evidence="2 3" key="1">
    <citation type="submission" date="2015-12" db="EMBL/GenBank/DDBJ databases">
        <title>Draft genome of Thermovenabulum gondwanense isolated from a red thermophilic microbial mat colonisisng an outflow channel of a bore well.</title>
        <authorList>
            <person name="Patel B.K."/>
        </authorList>
    </citation>
    <scope>NUCLEOTIDE SEQUENCE [LARGE SCALE GENOMIC DNA]</scope>
    <source>
        <strain evidence="2 3">R270</strain>
    </source>
</reference>
<dbReference type="PANTHER" id="PTHR43449">
    <property type="entry name" value="NUCLEOTIDYLTRANSFERASE"/>
    <property type="match status" value="1"/>
</dbReference>